<evidence type="ECO:0000313" key="8">
    <source>
        <dbReference type="Proteomes" id="UP001158576"/>
    </source>
</evidence>
<keyword evidence="3" id="KW-0479">Metal-binding</keyword>
<feature type="domain" description="EF-hand" evidence="6">
    <location>
        <begin position="2"/>
        <end position="37"/>
    </location>
</feature>
<evidence type="ECO:0000256" key="2">
    <source>
        <dbReference type="ARBA" id="ARBA00022490"/>
    </source>
</evidence>
<keyword evidence="8" id="KW-1185">Reference proteome</keyword>
<dbReference type="SUPFAM" id="SSF47473">
    <property type="entry name" value="EF-hand"/>
    <property type="match status" value="1"/>
</dbReference>
<dbReference type="Pfam" id="PF13499">
    <property type="entry name" value="EF-hand_7"/>
    <property type="match status" value="2"/>
</dbReference>
<reference evidence="7 8" key="1">
    <citation type="submission" date="2021-04" db="EMBL/GenBank/DDBJ databases">
        <authorList>
            <person name="Bliznina A."/>
        </authorList>
    </citation>
    <scope>NUCLEOTIDE SEQUENCE [LARGE SCALE GENOMIC DNA]</scope>
</reference>
<dbReference type="Proteomes" id="UP001158576">
    <property type="component" value="Chromosome PAR"/>
</dbReference>
<dbReference type="PROSITE" id="PS50222">
    <property type="entry name" value="EF_HAND_2"/>
    <property type="match status" value="3"/>
</dbReference>
<organism evidence="7 8">
    <name type="scientific">Oikopleura dioica</name>
    <name type="common">Tunicate</name>
    <dbReference type="NCBI Taxonomy" id="34765"/>
    <lineage>
        <taxon>Eukaryota</taxon>
        <taxon>Metazoa</taxon>
        <taxon>Chordata</taxon>
        <taxon>Tunicata</taxon>
        <taxon>Appendicularia</taxon>
        <taxon>Copelata</taxon>
        <taxon>Oikopleuridae</taxon>
        <taxon>Oikopleura</taxon>
    </lineage>
</organism>
<evidence type="ECO:0000256" key="5">
    <source>
        <dbReference type="ARBA" id="ARBA00022837"/>
    </source>
</evidence>
<feature type="domain" description="EF-hand" evidence="6">
    <location>
        <begin position="39"/>
        <end position="74"/>
    </location>
</feature>
<evidence type="ECO:0000259" key="6">
    <source>
        <dbReference type="PROSITE" id="PS50222"/>
    </source>
</evidence>
<evidence type="ECO:0000256" key="3">
    <source>
        <dbReference type="ARBA" id="ARBA00022723"/>
    </source>
</evidence>
<protein>
    <submittedName>
        <fullName evidence="7">Oidioi.mRNA.OKI2018_I69.PAR.g10523.t1.cds</fullName>
    </submittedName>
</protein>
<name>A0ABN7RU53_OIKDI</name>
<dbReference type="SMART" id="SM00054">
    <property type="entry name" value="EFh"/>
    <property type="match status" value="3"/>
</dbReference>
<accession>A0ABN7RU53</accession>
<dbReference type="PANTHER" id="PTHR46212:SF3">
    <property type="entry name" value="GH27120P"/>
    <property type="match status" value="1"/>
</dbReference>
<dbReference type="InterPro" id="IPR051426">
    <property type="entry name" value="Peflin/Sorcin_CaBP"/>
</dbReference>
<evidence type="ECO:0000313" key="7">
    <source>
        <dbReference type="EMBL" id="CAG5084012.1"/>
    </source>
</evidence>
<evidence type="ECO:0000256" key="1">
    <source>
        <dbReference type="ARBA" id="ARBA00004496"/>
    </source>
</evidence>
<feature type="domain" description="EF-hand" evidence="6">
    <location>
        <begin position="78"/>
        <end position="104"/>
    </location>
</feature>
<dbReference type="CDD" id="cd16180">
    <property type="entry name" value="EFh_PEF_Group_I"/>
    <property type="match status" value="1"/>
</dbReference>
<dbReference type="Gene3D" id="1.10.238.10">
    <property type="entry name" value="EF-hand"/>
    <property type="match status" value="1"/>
</dbReference>
<keyword evidence="2" id="KW-0963">Cytoplasm</keyword>
<comment type="subcellular location">
    <subcellularLocation>
        <location evidence="1">Cytoplasm</location>
    </subcellularLocation>
</comment>
<dbReference type="InterPro" id="IPR011992">
    <property type="entry name" value="EF-hand-dom_pair"/>
</dbReference>
<dbReference type="InterPro" id="IPR002048">
    <property type="entry name" value="EF_hand_dom"/>
</dbReference>
<evidence type="ECO:0000256" key="4">
    <source>
        <dbReference type="ARBA" id="ARBA00022737"/>
    </source>
</evidence>
<sequence length="170" mass="20022">MTYDPQVAKWFNKVDTNRTGALNAEELQMALRNNDLTTFDIETVSLMIRMFDKDNTGTIDVNEFCQLWKYLGDWRGSFDRFDRDGGGSIDEHELGQALNELGYRLSHQFVQEAMRKFDFRRERRLQFDGFVHCLILLQRLTTGFQQFDTQRNGNAYFSYEGFLTAVFKHT</sequence>
<dbReference type="PANTHER" id="PTHR46212">
    <property type="entry name" value="PEFLIN"/>
    <property type="match status" value="1"/>
</dbReference>
<dbReference type="PROSITE" id="PS00018">
    <property type="entry name" value="EF_HAND_1"/>
    <property type="match status" value="3"/>
</dbReference>
<gene>
    <name evidence="7" type="ORF">OKIOD_LOCUS2081</name>
</gene>
<dbReference type="InterPro" id="IPR018247">
    <property type="entry name" value="EF_Hand_1_Ca_BS"/>
</dbReference>
<dbReference type="EMBL" id="OU015568">
    <property type="protein sequence ID" value="CAG5084012.1"/>
    <property type="molecule type" value="Genomic_DNA"/>
</dbReference>
<keyword evidence="4" id="KW-0677">Repeat</keyword>
<proteinExistence type="predicted"/>
<keyword evidence="5" id="KW-0106">Calcium</keyword>